<organism evidence="1 2">
    <name type="scientific">Entomophthora muscae</name>
    <dbReference type="NCBI Taxonomy" id="34485"/>
    <lineage>
        <taxon>Eukaryota</taxon>
        <taxon>Fungi</taxon>
        <taxon>Fungi incertae sedis</taxon>
        <taxon>Zoopagomycota</taxon>
        <taxon>Entomophthoromycotina</taxon>
        <taxon>Entomophthoromycetes</taxon>
        <taxon>Entomophthorales</taxon>
        <taxon>Entomophthoraceae</taxon>
        <taxon>Entomophthora</taxon>
    </lineage>
</organism>
<comment type="caution">
    <text evidence="1">The sequence shown here is derived from an EMBL/GenBank/DDBJ whole genome shotgun (WGS) entry which is preliminary data.</text>
</comment>
<gene>
    <name evidence="1" type="ORF">DSO57_1015789</name>
</gene>
<proteinExistence type="predicted"/>
<name>A0ACC2T571_9FUNG</name>
<dbReference type="EMBL" id="QTSX02003613">
    <property type="protein sequence ID" value="KAJ9069712.1"/>
    <property type="molecule type" value="Genomic_DNA"/>
</dbReference>
<reference evidence="1" key="1">
    <citation type="submission" date="2022-04" db="EMBL/GenBank/DDBJ databases">
        <title>Genome of the entomopathogenic fungus Entomophthora muscae.</title>
        <authorList>
            <person name="Elya C."/>
            <person name="Lovett B.R."/>
            <person name="Lee E."/>
            <person name="Macias A.M."/>
            <person name="Hajek A.E."/>
            <person name="De Bivort B.L."/>
            <person name="Kasson M.T."/>
            <person name="De Fine Licht H.H."/>
            <person name="Stajich J.E."/>
        </authorList>
    </citation>
    <scope>NUCLEOTIDE SEQUENCE</scope>
    <source>
        <strain evidence="1">Berkeley</strain>
    </source>
</reference>
<protein>
    <submittedName>
        <fullName evidence="1">Uncharacterized protein</fullName>
    </submittedName>
</protein>
<keyword evidence="2" id="KW-1185">Reference proteome</keyword>
<dbReference type="Proteomes" id="UP001165960">
    <property type="component" value="Unassembled WGS sequence"/>
</dbReference>
<accession>A0ACC2T571</accession>
<sequence>MQSIFTTILFIAAAHAECVAQPNIDTCVAQYRSSIKTTCGMAVTVDACYCQSLPALAACYQHCPDVPANAQGRDEVLRDMGIRCEAAKSNNPVYGTIPQPTAMSSPSSQTTQSSKAYVSDPALNTSLPNATTIPSLNQPQTMSSQSATSSLINSTALPASNKTETKSSDVGDSSNKPSKSTKPKNVDDSISSTASSTSYSAYLCACITLLAIFQYL</sequence>
<evidence type="ECO:0000313" key="1">
    <source>
        <dbReference type="EMBL" id="KAJ9069712.1"/>
    </source>
</evidence>
<evidence type="ECO:0000313" key="2">
    <source>
        <dbReference type="Proteomes" id="UP001165960"/>
    </source>
</evidence>